<name>A0ABR4FXS4_9EURO</name>
<feature type="chain" id="PRO_5047286785" description="Secreted protein" evidence="1">
    <location>
        <begin position="21"/>
        <end position="213"/>
    </location>
</feature>
<proteinExistence type="predicted"/>
<gene>
    <name evidence="2" type="ORF">BJX66DRAFT_265250</name>
</gene>
<accession>A0ABR4FXS4</accession>
<reference evidence="2 3" key="1">
    <citation type="submission" date="2024-07" db="EMBL/GenBank/DDBJ databases">
        <title>Section-level genome sequencing and comparative genomics of Aspergillus sections Usti and Cavernicolus.</title>
        <authorList>
            <consortium name="Lawrence Berkeley National Laboratory"/>
            <person name="Nybo J.L."/>
            <person name="Vesth T.C."/>
            <person name="Theobald S."/>
            <person name="Frisvad J.C."/>
            <person name="Larsen T.O."/>
            <person name="Kjaerboelling I."/>
            <person name="Rothschild-Mancinelli K."/>
            <person name="Lyhne E.K."/>
            <person name="Kogle M.E."/>
            <person name="Barry K."/>
            <person name="Clum A."/>
            <person name="Na H."/>
            <person name="Ledsgaard L."/>
            <person name="Lin J."/>
            <person name="Lipzen A."/>
            <person name="Kuo A."/>
            <person name="Riley R."/>
            <person name="Mondo S."/>
            <person name="Labutti K."/>
            <person name="Haridas S."/>
            <person name="Pangalinan J."/>
            <person name="Salamov A.A."/>
            <person name="Simmons B.A."/>
            <person name="Magnuson J.K."/>
            <person name="Chen J."/>
            <person name="Drula E."/>
            <person name="Henrissat B."/>
            <person name="Wiebenga A."/>
            <person name="Lubbers R.J."/>
            <person name="Gomes A.C."/>
            <person name="Makela M.R."/>
            <person name="Stajich J."/>
            <person name="Grigoriev I.V."/>
            <person name="Mortensen U.H."/>
            <person name="De Vries R.P."/>
            <person name="Baker S.E."/>
            <person name="Andersen M.R."/>
        </authorList>
    </citation>
    <scope>NUCLEOTIDE SEQUENCE [LARGE SCALE GENOMIC DNA]</scope>
    <source>
        <strain evidence="2 3">CBS 209.92</strain>
    </source>
</reference>
<keyword evidence="3" id="KW-1185">Reference proteome</keyword>
<dbReference type="EMBL" id="JBFTWV010000085">
    <property type="protein sequence ID" value="KAL2788058.1"/>
    <property type="molecule type" value="Genomic_DNA"/>
</dbReference>
<evidence type="ECO:0000313" key="2">
    <source>
        <dbReference type="EMBL" id="KAL2788058.1"/>
    </source>
</evidence>
<feature type="signal peptide" evidence="1">
    <location>
        <begin position="1"/>
        <end position="20"/>
    </location>
</feature>
<dbReference type="Proteomes" id="UP001610563">
    <property type="component" value="Unassembled WGS sequence"/>
</dbReference>
<protein>
    <recommendedName>
        <fullName evidence="4">Secreted protein</fullName>
    </recommendedName>
</protein>
<evidence type="ECO:0000256" key="1">
    <source>
        <dbReference type="SAM" id="SignalP"/>
    </source>
</evidence>
<organism evidence="2 3">
    <name type="scientific">Aspergillus keveii</name>
    <dbReference type="NCBI Taxonomy" id="714993"/>
    <lineage>
        <taxon>Eukaryota</taxon>
        <taxon>Fungi</taxon>
        <taxon>Dikarya</taxon>
        <taxon>Ascomycota</taxon>
        <taxon>Pezizomycotina</taxon>
        <taxon>Eurotiomycetes</taxon>
        <taxon>Eurotiomycetidae</taxon>
        <taxon>Eurotiales</taxon>
        <taxon>Aspergillaceae</taxon>
        <taxon>Aspergillus</taxon>
        <taxon>Aspergillus subgen. Nidulantes</taxon>
    </lineage>
</organism>
<evidence type="ECO:0008006" key="4">
    <source>
        <dbReference type="Google" id="ProtNLM"/>
    </source>
</evidence>
<comment type="caution">
    <text evidence="2">The sequence shown here is derived from an EMBL/GenBank/DDBJ whole genome shotgun (WGS) entry which is preliminary data.</text>
</comment>
<evidence type="ECO:0000313" key="3">
    <source>
        <dbReference type="Proteomes" id="UP001610563"/>
    </source>
</evidence>
<sequence length="213" mass="23053">MKRFTLVLTLLLACMSHGGASFAHSMVADNEIATTINDPNHTNIATFPILPRAECTPPATSDPNVPAASACDGAPARYHLFVFSKDKGSGAFSSEWRGLNCHGTGICRACGVKPDWRRKTNVEGHITNPAFPDSLKGIEVFGDTCAYTADENVTKGTRSVGTLSCNRWKDAICIKGPDTVSACGKGKYAAYMLICEWPDDYYQHMGQEIDPFP</sequence>
<keyword evidence="1" id="KW-0732">Signal</keyword>